<sequence>MHAHGVFFVSYVDPAVKRFSNPHGDELLLLKGCLDSYAVGTFTSAPTPNLVHSTQNTPGPHWDPYEFLNIEQHKKLPVCAQGSLREAWNQRILFENDKDKEINELK</sequence>
<dbReference type="AlphaFoldDB" id="A0AAN9QBD5"/>
<gene>
    <name evidence="1" type="ORF">VNO77_23042</name>
</gene>
<evidence type="ECO:0000313" key="1">
    <source>
        <dbReference type="EMBL" id="KAK7328907.1"/>
    </source>
</evidence>
<dbReference type="EMBL" id="JAYMYQ010000005">
    <property type="protein sequence ID" value="KAK7328907.1"/>
    <property type="molecule type" value="Genomic_DNA"/>
</dbReference>
<comment type="caution">
    <text evidence="1">The sequence shown here is derived from an EMBL/GenBank/DDBJ whole genome shotgun (WGS) entry which is preliminary data.</text>
</comment>
<evidence type="ECO:0000313" key="2">
    <source>
        <dbReference type="Proteomes" id="UP001367508"/>
    </source>
</evidence>
<organism evidence="1 2">
    <name type="scientific">Canavalia gladiata</name>
    <name type="common">Sword bean</name>
    <name type="synonym">Dolichos gladiatus</name>
    <dbReference type="NCBI Taxonomy" id="3824"/>
    <lineage>
        <taxon>Eukaryota</taxon>
        <taxon>Viridiplantae</taxon>
        <taxon>Streptophyta</taxon>
        <taxon>Embryophyta</taxon>
        <taxon>Tracheophyta</taxon>
        <taxon>Spermatophyta</taxon>
        <taxon>Magnoliopsida</taxon>
        <taxon>eudicotyledons</taxon>
        <taxon>Gunneridae</taxon>
        <taxon>Pentapetalae</taxon>
        <taxon>rosids</taxon>
        <taxon>fabids</taxon>
        <taxon>Fabales</taxon>
        <taxon>Fabaceae</taxon>
        <taxon>Papilionoideae</taxon>
        <taxon>50 kb inversion clade</taxon>
        <taxon>NPAAA clade</taxon>
        <taxon>indigoferoid/millettioid clade</taxon>
        <taxon>Phaseoleae</taxon>
        <taxon>Canavalia</taxon>
    </lineage>
</organism>
<proteinExistence type="predicted"/>
<name>A0AAN9QBD5_CANGL</name>
<accession>A0AAN9QBD5</accession>
<keyword evidence="2" id="KW-1185">Reference proteome</keyword>
<dbReference type="Proteomes" id="UP001367508">
    <property type="component" value="Unassembled WGS sequence"/>
</dbReference>
<protein>
    <submittedName>
        <fullName evidence="1">Uncharacterized protein</fullName>
    </submittedName>
</protein>
<reference evidence="1 2" key="1">
    <citation type="submission" date="2024-01" db="EMBL/GenBank/DDBJ databases">
        <title>The genomes of 5 underutilized Papilionoideae crops provide insights into root nodulation and disease resistanc.</title>
        <authorList>
            <person name="Jiang F."/>
        </authorList>
    </citation>
    <scope>NUCLEOTIDE SEQUENCE [LARGE SCALE GENOMIC DNA]</scope>
    <source>
        <strain evidence="1">LVBAO_FW01</strain>
        <tissue evidence="1">Leaves</tissue>
    </source>
</reference>